<keyword evidence="4" id="KW-1185">Reference proteome</keyword>
<dbReference type="PANTHER" id="PTHR46115">
    <property type="entry name" value="THIOREDOXIN-LIKE PROTEIN 1"/>
    <property type="match status" value="1"/>
</dbReference>
<evidence type="ECO:0000259" key="3">
    <source>
        <dbReference type="PROSITE" id="PS51532"/>
    </source>
</evidence>
<evidence type="ECO:0000313" key="4">
    <source>
        <dbReference type="Proteomes" id="UP000887562"/>
    </source>
</evidence>
<evidence type="ECO:0000256" key="1">
    <source>
        <dbReference type="ARBA" id="ARBA00023157"/>
    </source>
</evidence>
<dbReference type="InterPro" id="IPR013766">
    <property type="entry name" value="Thioredoxin_domain"/>
</dbReference>
<dbReference type="CDD" id="cd02947">
    <property type="entry name" value="TRX_family"/>
    <property type="match status" value="1"/>
</dbReference>
<proteinExistence type="predicted"/>
<keyword evidence="1" id="KW-1015">Disulfide bond</keyword>
<reference evidence="5" key="1">
    <citation type="submission" date="2022-11" db="UniProtKB">
        <authorList>
            <consortium name="WormBaseParasite"/>
        </authorList>
    </citation>
    <scope>IDENTIFICATION</scope>
</reference>
<dbReference type="SUPFAM" id="SSF49785">
    <property type="entry name" value="Galactose-binding domain-like"/>
    <property type="match status" value="1"/>
</dbReference>
<organism evidence="4 5">
    <name type="scientific">Echinococcus canadensis</name>
    <dbReference type="NCBI Taxonomy" id="519352"/>
    <lineage>
        <taxon>Eukaryota</taxon>
        <taxon>Metazoa</taxon>
        <taxon>Spiralia</taxon>
        <taxon>Lophotrochozoa</taxon>
        <taxon>Platyhelminthes</taxon>
        <taxon>Cestoda</taxon>
        <taxon>Eucestoda</taxon>
        <taxon>Cyclophyllidea</taxon>
        <taxon>Taeniidae</taxon>
        <taxon>Echinococcus</taxon>
        <taxon>Echinococcus canadensis group</taxon>
    </lineage>
</organism>
<evidence type="ECO:0000259" key="2">
    <source>
        <dbReference type="PROSITE" id="PS51352"/>
    </source>
</evidence>
<accession>A0A915EXV2</accession>
<dbReference type="InterPro" id="IPR010400">
    <property type="entry name" value="PITH_dom"/>
</dbReference>
<sequence>MSIKLVATDEAFKEAFKSASDDSARLVVLDFFATWCDPCTAIEPEVVELSRRFPSVSFIKVDVDTCSECVANFGVVQIPTFVFLRGGQTIETIRKPDMELLRARLNELTKSSGPPSTSSSIPATSAPTIAPVPGLMDLVSMLDKTRCECLNCHSDHGLECALTKDMSYLMSDADEQLIIFLTFNQLVKLHSLRITGPEDSGPKNIKIFTNQTTTPDFDACEDAIPVQAFTLTPSHLKASSLIQLKYVRFQNVNSITIFIQDNQQGVEQTRITNLILYGCPVQNVTNMNEFKRVAGQKGEAHS</sequence>
<dbReference type="InterPro" id="IPR036249">
    <property type="entry name" value="Thioredoxin-like_sf"/>
</dbReference>
<dbReference type="PROSITE" id="PS51532">
    <property type="entry name" value="PITH"/>
    <property type="match status" value="1"/>
</dbReference>
<feature type="domain" description="Thioredoxin" evidence="2">
    <location>
        <begin position="1"/>
        <end position="110"/>
    </location>
</feature>
<dbReference type="GO" id="GO:0005737">
    <property type="term" value="C:cytoplasm"/>
    <property type="evidence" value="ECO:0007669"/>
    <property type="project" value="UniProtKB-ARBA"/>
</dbReference>
<evidence type="ECO:0000313" key="5">
    <source>
        <dbReference type="WBParaSite" id="maker-E.canG7_contigs_1723-snap-gene-0.20-mRNA-1"/>
    </source>
</evidence>
<dbReference type="Gene3D" id="2.60.120.470">
    <property type="entry name" value="PITH domain"/>
    <property type="match status" value="1"/>
</dbReference>
<protein>
    <submittedName>
        <fullName evidence="5">Thioredoxin protein 1</fullName>
    </submittedName>
</protein>
<dbReference type="Pfam" id="PF00085">
    <property type="entry name" value="Thioredoxin"/>
    <property type="match status" value="1"/>
</dbReference>
<dbReference type="Proteomes" id="UP000887562">
    <property type="component" value="Unplaced"/>
</dbReference>
<name>A0A915EXV2_9CEST</name>
<dbReference type="InterPro" id="IPR037047">
    <property type="entry name" value="PITH_dom_sf"/>
</dbReference>
<dbReference type="SUPFAM" id="SSF52833">
    <property type="entry name" value="Thioredoxin-like"/>
    <property type="match status" value="1"/>
</dbReference>
<dbReference type="PROSITE" id="PS51352">
    <property type="entry name" value="THIOREDOXIN_2"/>
    <property type="match status" value="1"/>
</dbReference>
<dbReference type="Gene3D" id="3.40.30.10">
    <property type="entry name" value="Glutaredoxin"/>
    <property type="match status" value="1"/>
</dbReference>
<dbReference type="WBParaSite" id="maker-E.canG7_contigs_1723-snap-gene-0.20-mRNA-1">
    <property type="protein sequence ID" value="maker-E.canG7_contigs_1723-snap-gene-0.20-mRNA-1"/>
    <property type="gene ID" value="EcG7_04371"/>
</dbReference>
<feature type="domain" description="PITH" evidence="3">
    <location>
        <begin position="127"/>
        <end position="297"/>
    </location>
</feature>
<dbReference type="InterPro" id="IPR008979">
    <property type="entry name" value="Galactose-bd-like_sf"/>
</dbReference>
<dbReference type="Pfam" id="PF06201">
    <property type="entry name" value="PITH"/>
    <property type="match status" value="1"/>
</dbReference>
<dbReference type="AlphaFoldDB" id="A0A915EXV2"/>